<feature type="transmembrane region" description="Helical" evidence="2">
    <location>
        <begin position="43"/>
        <end position="65"/>
    </location>
</feature>
<dbReference type="EMBL" id="GG693873">
    <property type="protein sequence ID" value="EES52842.1"/>
    <property type="molecule type" value="Genomic_DNA"/>
</dbReference>
<sequence length="90" mass="9267">MNLAFLIIVGVLGWIFMMENDQQHIMIVLPGSGQVGPFSVGVVILGAFLAGVLLCYLGGGLSRLLSRAKAKKPPSAGRGGGHSDGGHDGH</sequence>
<reference evidence="3 4" key="1">
    <citation type="journal article" date="2009" name="Appl. Environ. Microbiol.">
        <title>Community genomic and proteomic analyses of chemoautotrophic iron-oxidizing "Leptospirillum rubarum" (Group II) and "Leptospirillum ferrodiazotrophum" (Group III) bacteria in acid mine drainage biofilms.</title>
        <authorList>
            <person name="Goltsman D.S."/>
            <person name="Denef V.J."/>
            <person name="Singer S.W."/>
            <person name="VerBerkmoes N.C."/>
            <person name="Lefsrud M."/>
            <person name="Mueller R.S."/>
            <person name="Dick G.J."/>
            <person name="Sun C.L."/>
            <person name="Wheeler K.E."/>
            <person name="Zemla A."/>
            <person name="Baker B.J."/>
            <person name="Hauser L."/>
            <person name="Land M."/>
            <person name="Shah M.B."/>
            <person name="Thelen M.P."/>
            <person name="Hettich R.L."/>
            <person name="Banfield J.F."/>
        </authorList>
    </citation>
    <scope>NUCLEOTIDE SEQUENCE [LARGE SCALE GENOMIC DNA]</scope>
</reference>
<keyword evidence="2" id="KW-0812">Transmembrane</keyword>
<accession>C6HXL3</accession>
<dbReference type="Proteomes" id="UP000009374">
    <property type="component" value="Unassembled WGS sequence"/>
</dbReference>
<feature type="region of interest" description="Disordered" evidence="1">
    <location>
        <begin position="70"/>
        <end position="90"/>
    </location>
</feature>
<keyword evidence="2" id="KW-0472">Membrane</keyword>
<keyword evidence="2" id="KW-1133">Transmembrane helix</keyword>
<keyword evidence="4" id="KW-1185">Reference proteome</keyword>
<name>C6HXL3_9BACT</name>
<organism evidence="3 4">
    <name type="scientific">Leptospirillum ferrodiazotrophum</name>
    <dbReference type="NCBI Taxonomy" id="412449"/>
    <lineage>
        <taxon>Bacteria</taxon>
        <taxon>Pseudomonadati</taxon>
        <taxon>Nitrospirota</taxon>
        <taxon>Nitrospiria</taxon>
        <taxon>Nitrospirales</taxon>
        <taxon>Nitrospiraceae</taxon>
        <taxon>Leptospirillum</taxon>
    </lineage>
</organism>
<evidence type="ECO:0000313" key="3">
    <source>
        <dbReference type="EMBL" id="EES52842.1"/>
    </source>
</evidence>
<evidence type="ECO:0000256" key="1">
    <source>
        <dbReference type="SAM" id="MobiDB-lite"/>
    </source>
</evidence>
<dbReference type="AlphaFoldDB" id="C6HXL3"/>
<evidence type="ECO:0008006" key="5">
    <source>
        <dbReference type="Google" id="ProtNLM"/>
    </source>
</evidence>
<evidence type="ECO:0000256" key="2">
    <source>
        <dbReference type="SAM" id="Phobius"/>
    </source>
</evidence>
<evidence type="ECO:0000313" key="4">
    <source>
        <dbReference type="Proteomes" id="UP000009374"/>
    </source>
</evidence>
<gene>
    <name evidence="3" type="ORF">UBAL3_92050211</name>
</gene>
<protein>
    <recommendedName>
        <fullName evidence="5">Lipopolysaccharide assembly protein A domain-containing protein</fullName>
    </recommendedName>
</protein>
<proteinExistence type="predicted"/>